<dbReference type="PANTHER" id="PTHR10199">
    <property type="entry name" value="THROMBOSPONDIN"/>
    <property type="match status" value="1"/>
</dbReference>
<feature type="compositionally biased region" description="Basic and acidic residues" evidence="5">
    <location>
        <begin position="883"/>
        <end position="912"/>
    </location>
</feature>
<dbReference type="InterPro" id="IPR003961">
    <property type="entry name" value="FN3_dom"/>
</dbReference>
<reference evidence="8" key="1">
    <citation type="submission" date="2020-06" db="EMBL/GenBank/DDBJ databases">
        <title>Unique genomic features of the anaerobic methanotrophic archaea.</title>
        <authorList>
            <person name="Chadwick G.L."/>
            <person name="Skennerton C.T."/>
            <person name="Laso-Perez R."/>
            <person name="Leu A.O."/>
            <person name="Speth D.R."/>
            <person name="Yu H."/>
            <person name="Morgan-Lang C."/>
            <person name="Hatzenpichler R."/>
            <person name="Goudeau D."/>
            <person name="Malmstrom R."/>
            <person name="Brazelton W.J."/>
            <person name="Woyke T."/>
            <person name="Hallam S.J."/>
            <person name="Tyson G.W."/>
            <person name="Wegener G."/>
            <person name="Boetius A."/>
            <person name="Orphan V."/>
        </authorList>
    </citation>
    <scope>NUCLEOTIDE SEQUENCE</scope>
</reference>
<keyword evidence="4" id="KW-0106">Calcium</keyword>
<accession>A0A7G9Z6R6</accession>
<dbReference type="EMBL" id="MT631634">
    <property type="protein sequence ID" value="QNO55950.1"/>
    <property type="molecule type" value="Genomic_DNA"/>
</dbReference>
<dbReference type="InterPro" id="IPR006626">
    <property type="entry name" value="PbH1"/>
</dbReference>
<dbReference type="GO" id="GO:0005509">
    <property type="term" value="F:calcium ion binding"/>
    <property type="evidence" value="ECO:0007669"/>
    <property type="project" value="InterPro"/>
</dbReference>
<dbReference type="PROSITE" id="PS50093">
    <property type="entry name" value="PKD"/>
    <property type="match status" value="1"/>
</dbReference>
<dbReference type="PROSITE" id="PS51234">
    <property type="entry name" value="TSP3"/>
    <property type="match status" value="1"/>
</dbReference>
<dbReference type="InterPro" id="IPR008963">
    <property type="entry name" value="Purple_acid_Pase-like_N"/>
</dbReference>
<evidence type="ECO:0000256" key="2">
    <source>
        <dbReference type="ARBA" id="ARBA00022525"/>
    </source>
</evidence>
<keyword evidence="3" id="KW-0732">Signal</keyword>
<dbReference type="Pfam" id="PF02412">
    <property type="entry name" value="TSP_3"/>
    <property type="match status" value="4"/>
</dbReference>
<dbReference type="NCBIfam" id="TIGR03804">
    <property type="entry name" value="para_beta_helix"/>
    <property type="match status" value="2"/>
</dbReference>
<dbReference type="Pfam" id="PF18884">
    <property type="entry name" value="TSP3_bac"/>
    <property type="match status" value="2"/>
</dbReference>
<dbReference type="SUPFAM" id="SSF49299">
    <property type="entry name" value="PKD domain"/>
    <property type="match status" value="2"/>
</dbReference>
<dbReference type="InterPro" id="IPR022409">
    <property type="entry name" value="PKD/Chitinase_dom"/>
</dbReference>
<dbReference type="Gene3D" id="2.60.40.10">
    <property type="entry name" value="Immunoglobulins"/>
    <property type="match status" value="3"/>
</dbReference>
<dbReference type="InterPro" id="IPR022441">
    <property type="entry name" value="Para_beta_helix_rpt-2"/>
</dbReference>
<gene>
    <name evidence="8" type="ORF">AGOHDPGA_00007</name>
</gene>
<dbReference type="SMART" id="SM00710">
    <property type="entry name" value="PbH1"/>
    <property type="match status" value="6"/>
</dbReference>
<evidence type="ECO:0008006" key="9">
    <source>
        <dbReference type="Google" id="ProtNLM"/>
    </source>
</evidence>
<comment type="subcellular location">
    <subcellularLocation>
        <location evidence="1">Secreted</location>
    </subcellularLocation>
</comment>
<dbReference type="InterPro" id="IPR013783">
    <property type="entry name" value="Ig-like_fold"/>
</dbReference>
<dbReference type="GO" id="GO:0003993">
    <property type="term" value="F:acid phosphatase activity"/>
    <property type="evidence" value="ECO:0007669"/>
    <property type="project" value="InterPro"/>
</dbReference>
<feature type="domain" description="Fibronectin type-III" evidence="7">
    <location>
        <begin position="1434"/>
        <end position="1522"/>
    </location>
</feature>
<dbReference type="SUPFAM" id="SSF49363">
    <property type="entry name" value="Purple acid phosphatase, N-terminal domain"/>
    <property type="match status" value="1"/>
</dbReference>
<dbReference type="Gene3D" id="4.10.1080.10">
    <property type="entry name" value="TSP type-3 repeat"/>
    <property type="match status" value="2"/>
</dbReference>
<dbReference type="InterPro" id="IPR007742">
    <property type="entry name" value="NosD_dom"/>
</dbReference>
<dbReference type="Pfam" id="PF05048">
    <property type="entry name" value="NosD"/>
    <property type="match status" value="1"/>
</dbReference>
<evidence type="ECO:0000259" key="6">
    <source>
        <dbReference type="PROSITE" id="PS50093"/>
    </source>
</evidence>
<feature type="region of interest" description="Disordered" evidence="5">
    <location>
        <begin position="866"/>
        <end position="915"/>
    </location>
</feature>
<sequence length="1793" mass="196387">MTKGIYKPTFVFMVAVIFILTALAAVCSSETESVSYLINSDAPSTTLKFEGTVLSDISLIGARRFEVRIDNRISGPEPCKNPIVVEMQVGPYCNGHIDSDIEVGDNVEVYGIYAVTGFGGAGCYVDLCMNGAYIKKISDGCCPCEIITDKETYKPDDPITITVSFCGPSTSGKTICGYIPSVQSFSFTAIEGCDGFNYAVWWEDTGIYNKVNKYTNKYIRLTGVVLKDPSGNGGRIIGFDAIEQISGCSACGIGEYCDPESFSVLIHNPDKTVTLTKKDAKKVSTGTYMFTGTIGDPGPRKVEVNVEGCSTMEKEFYVTSCCPCQINTRDPTAEIGYINPANHTDVIVRFASQCSDTICGRVTTCFPWVHIKGCGRHGVNYYVLSDKTDIYNELCGHVHDYVRLTGVVIEGYGILGDPFIGGYDTIEEISSCSECEGEQYCNPSSFIVLLHEQPDSTTDITDDFYRYTKGIYRVTLPTGDVGTKRIEVRAPGCPPIERELHLIGSTICGQVHWSLEYSSIEACDGLTYPVVTCAGYDLHDRLKEYDGKNVLLSSVVMEGYCDANTPCIADFDDILEISNCSECDSDKFIDGCTEISSPGYYTLISNIPNSAAQCCIKITASDVVFDGNGHLISAAEVYGVETPPDRCAVCVGSSTTLSNVTVKNIGIIRDWGSGIRFDNVTEGKIENNNLWSSNHYGILLRGSRKINIANNEVNSCNDGIFLMDSNSNKITNNTASANYDGVGFIRSSENEIRGNTASGGYLGIDLYDSDSNNIANNTVEYNLNHGLYIDSSSTGNIVNQNVICSNNRIGGEYYDICNNATNSGDENTCETTYNYNDTGTTGCTHWCNDWDKDGILDNHDNCPYVPNPDQSDLDMDGVGDACDSDKDGDGKPNDEDNCPDKLNKDQKDSDRDEVGDDCDNCVNKKNLDQKNSDGDKYGDACDNCPYLPNPDQKDTDCDYKGDVCDDDDDNDGVADSEDYCPKCCLWGRCPAPDCQPKWLVLDNGCAFKGYHGYAFENSKGKCFGMSWTAVLYYNGDLTIPGRTDKYLWDATKGMRKLDDGGVKERKDMTANEQKIWDLVEDYHSGSRNRNHVILLTGGAVVGGRSMDVGVNRIKADIDLGFACLVNLGYSSLLKKGLNEYHTVLAYDYHDRKDGQDNITEIAIYDPNQNKQCSYKVIKITNGKFTYQAGGNTYDFLLYVSPTPKTDVEKKGYVGSVVAWAKGESSLELHAYDSQGRHTGPDGKGGVEREITDSDYVMDEATGDQTITIPTEGGESFTFKVLGTSAGTFHMAVMEGGNAYERTDVYRDMPLTGSTVAELEVGPGSDQVLKVDEDGDGRFETRKSPDVTFSDSDGDGLLDAWESQYGTQVNIPDAGDDPDGDGLTNYEEYMWGTDPLNPDTDGDGVFDSLDVCHGYDDKVDSDGDGIPDGCDVSLVIGNVEVSVQGNSATISWDTDKPADSLVKYGTESGVYDWQEYDASLVTSHEVTLTDLQAGKKYYYVVNGTDEGGNPSESNEYDFTTLSVANLLPVASFTFSPADPLVNDEITFNASASYDPDGYITNYEWDFGDGNTVNTAKEVIQHSYHSAGDYSVNLTLTDNDGATDSIHKIIHVSAKPEVTTYDYNISGTVEAWSTGDYDPKADYANLNFNPDHKPFGEILIDWETKSSWAQIHRLDVYDRTADIVVKTTGWNQMGLGRSGQYKWDLSTLVTNFSHDHSIRTWVSSGTARVPTDIRVRWNVVHPVAVSNQPPVASFSFSPEDLVVNDELTFNASASYDPDGYITNYEWDFGDIYDVV</sequence>
<dbReference type="InterPro" id="IPR006633">
    <property type="entry name" value="Carb-bd_sugar_hydrolysis-dom"/>
</dbReference>
<dbReference type="InterPro" id="IPR017897">
    <property type="entry name" value="Thrombospondin_3_rpt"/>
</dbReference>
<dbReference type="PROSITE" id="PS50853">
    <property type="entry name" value="FN3"/>
    <property type="match status" value="1"/>
</dbReference>
<dbReference type="InterPro" id="IPR003367">
    <property type="entry name" value="Thrombospondin_3-like_rpt"/>
</dbReference>
<dbReference type="SMART" id="SM00060">
    <property type="entry name" value="FN3"/>
    <property type="match status" value="1"/>
</dbReference>
<organism evidence="8">
    <name type="scientific">Candidatus Methanophaga sp. ANME-1 ERB7</name>
    <dbReference type="NCBI Taxonomy" id="2759913"/>
    <lineage>
        <taxon>Archaea</taxon>
        <taxon>Methanobacteriati</taxon>
        <taxon>Methanobacteriota</taxon>
        <taxon>Stenosarchaea group</taxon>
        <taxon>Methanomicrobia</taxon>
        <taxon>Candidatus Methanophagales</taxon>
        <taxon>Candidatus Methanophagaceae</taxon>
        <taxon>Candidatus Methanophaga</taxon>
    </lineage>
</organism>
<dbReference type="SMART" id="SM00089">
    <property type="entry name" value="PKD"/>
    <property type="match status" value="1"/>
</dbReference>
<evidence type="ECO:0000259" key="7">
    <source>
        <dbReference type="PROSITE" id="PS50853"/>
    </source>
</evidence>
<dbReference type="SUPFAM" id="SSF51126">
    <property type="entry name" value="Pectin lyase-like"/>
    <property type="match status" value="1"/>
</dbReference>
<dbReference type="CDD" id="cd00063">
    <property type="entry name" value="FN3"/>
    <property type="match status" value="1"/>
</dbReference>
<dbReference type="InterPro" id="IPR011050">
    <property type="entry name" value="Pectin_lyase_fold/virulence"/>
</dbReference>
<dbReference type="InterPro" id="IPR059100">
    <property type="entry name" value="TSP3_bac"/>
</dbReference>
<dbReference type="InterPro" id="IPR028974">
    <property type="entry name" value="TSP_type-3_rpt"/>
</dbReference>
<dbReference type="Gene3D" id="2.160.20.10">
    <property type="entry name" value="Single-stranded right-handed beta-helix, Pectin lyase-like"/>
    <property type="match status" value="1"/>
</dbReference>
<proteinExistence type="predicted"/>
<dbReference type="CDD" id="cd00146">
    <property type="entry name" value="PKD"/>
    <property type="match status" value="1"/>
</dbReference>
<name>A0A7G9Z6R6_9EURY</name>
<keyword evidence="2" id="KW-0964">Secreted</keyword>
<dbReference type="SUPFAM" id="SSF103647">
    <property type="entry name" value="TSP type-3 repeat"/>
    <property type="match status" value="3"/>
</dbReference>
<dbReference type="InterPro" id="IPR000601">
    <property type="entry name" value="PKD_dom"/>
</dbReference>
<dbReference type="InterPro" id="IPR035986">
    <property type="entry name" value="PKD_dom_sf"/>
</dbReference>
<evidence type="ECO:0000256" key="1">
    <source>
        <dbReference type="ARBA" id="ARBA00004613"/>
    </source>
</evidence>
<evidence type="ECO:0000313" key="8">
    <source>
        <dbReference type="EMBL" id="QNO55950.1"/>
    </source>
</evidence>
<dbReference type="Pfam" id="PF18911">
    <property type="entry name" value="PKD_4"/>
    <property type="match status" value="2"/>
</dbReference>
<evidence type="ECO:0000256" key="5">
    <source>
        <dbReference type="SAM" id="MobiDB-lite"/>
    </source>
</evidence>
<dbReference type="InterPro" id="IPR015914">
    <property type="entry name" value="PAPs_N"/>
</dbReference>
<protein>
    <recommendedName>
        <fullName evidence="9">PKD domain-containing protein</fullName>
    </recommendedName>
</protein>
<dbReference type="SMART" id="SM00722">
    <property type="entry name" value="CASH"/>
    <property type="match status" value="1"/>
</dbReference>
<dbReference type="InterPro" id="IPR012334">
    <property type="entry name" value="Pectin_lyas_fold"/>
</dbReference>
<evidence type="ECO:0000256" key="4">
    <source>
        <dbReference type="ARBA" id="ARBA00022837"/>
    </source>
</evidence>
<evidence type="ECO:0000256" key="3">
    <source>
        <dbReference type="ARBA" id="ARBA00022729"/>
    </source>
</evidence>
<feature type="domain" description="PKD" evidence="6">
    <location>
        <begin position="1527"/>
        <end position="1615"/>
    </location>
</feature>
<dbReference type="Pfam" id="PF16656">
    <property type="entry name" value="Pur_ac_phosph_N"/>
    <property type="match status" value="1"/>
</dbReference>
<dbReference type="GO" id="GO:0007155">
    <property type="term" value="P:cell adhesion"/>
    <property type="evidence" value="ECO:0007669"/>
    <property type="project" value="InterPro"/>
</dbReference>